<dbReference type="Proteomes" id="UP000734823">
    <property type="component" value="Unassembled WGS sequence"/>
</dbReference>
<organism evidence="2 3">
    <name type="scientific">Actinokineospora xionganensis</name>
    <dbReference type="NCBI Taxonomy" id="2684470"/>
    <lineage>
        <taxon>Bacteria</taxon>
        <taxon>Bacillati</taxon>
        <taxon>Actinomycetota</taxon>
        <taxon>Actinomycetes</taxon>
        <taxon>Pseudonocardiales</taxon>
        <taxon>Pseudonocardiaceae</taxon>
        <taxon>Actinokineospora</taxon>
    </lineage>
</organism>
<evidence type="ECO:0000313" key="2">
    <source>
        <dbReference type="EMBL" id="MBC6448535.1"/>
    </source>
</evidence>
<protein>
    <submittedName>
        <fullName evidence="2">Flavoprotein</fullName>
    </submittedName>
</protein>
<gene>
    <name evidence="2" type="ORF">GPZ80_15275</name>
</gene>
<dbReference type="EMBL" id="JABVED010000008">
    <property type="protein sequence ID" value="MBC6448535.1"/>
    <property type="molecule type" value="Genomic_DNA"/>
</dbReference>
<evidence type="ECO:0000313" key="3">
    <source>
        <dbReference type="Proteomes" id="UP000734823"/>
    </source>
</evidence>
<feature type="domain" description="Flavoprotein" evidence="1">
    <location>
        <begin position="19"/>
        <end position="138"/>
    </location>
</feature>
<keyword evidence="3" id="KW-1185">Reference proteome</keyword>
<dbReference type="RefSeq" id="WP_187221030.1">
    <property type="nucleotide sequence ID" value="NZ_JABVED010000008.1"/>
</dbReference>
<dbReference type="InterPro" id="IPR003382">
    <property type="entry name" value="Flavoprotein"/>
</dbReference>
<accession>A0ABR7L760</accession>
<comment type="caution">
    <text evidence="2">The sequence shown here is derived from an EMBL/GenBank/DDBJ whole genome shotgun (WGS) entry which is preliminary data.</text>
</comment>
<dbReference type="SUPFAM" id="SSF52507">
    <property type="entry name" value="Homo-oligomeric flavin-containing Cys decarboxylases, HFCD"/>
    <property type="match status" value="1"/>
</dbReference>
<name>A0ABR7L760_9PSEU</name>
<evidence type="ECO:0000259" key="1">
    <source>
        <dbReference type="Pfam" id="PF02441"/>
    </source>
</evidence>
<dbReference type="InterPro" id="IPR036551">
    <property type="entry name" value="Flavin_trans-like"/>
</dbReference>
<sequence length="173" mass="18371">MRTLGLVAAAGYGVDQRLRVEIAEPAAEAGWRLAITLTPTAARWMDAAGETPRLRALTELPLRSTGRLPSQPKPYPTPDAFLFVPATANSLAKLALGIADNQALTALGEALGTPGVRVVIRPQADPAQRAHPRWQSHLDTLQSAGAYISDAGVADPWTPLLDLLDPRVARSGK</sequence>
<proteinExistence type="predicted"/>
<dbReference type="Gene3D" id="3.40.50.1950">
    <property type="entry name" value="Flavin prenyltransferase-like"/>
    <property type="match status" value="1"/>
</dbReference>
<dbReference type="Pfam" id="PF02441">
    <property type="entry name" value="Flavoprotein"/>
    <property type="match status" value="1"/>
</dbReference>
<reference evidence="2 3" key="1">
    <citation type="submission" date="2020-06" db="EMBL/GenBank/DDBJ databases">
        <title>Actinokineospora xiongansis sp. nov., isolated from soil of Baiyangdian.</title>
        <authorList>
            <person name="Zhang X."/>
        </authorList>
    </citation>
    <scope>NUCLEOTIDE SEQUENCE [LARGE SCALE GENOMIC DNA]</scope>
    <source>
        <strain evidence="2 3">HBU206404</strain>
    </source>
</reference>